<keyword evidence="2" id="KW-1185">Reference proteome</keyword>
<evidence type="ECO:0000313" key="2">
    <source>
        <dbReference type="Proteomes" id="UP000053237"/>
    </source>
</evidence>
<evidence type="ECO:0000313" key="1">
    <source>
        <dbReference type="EMBL" id="CCI11285.1"/>
    </source>
</evidence>
<proteinExistence type="predicted"/>
<comment type="caution">
    <text evidence="1">The sequence shown here is derived from an EMBL/GenBank/DDBJ whole genome shotgun (WGS) entry which is preliminary data.</text>
</comment>
<reference evidence="1 2" key="1">
    <citation type="submission" date="2012-05" db="EMBL/GenBank/DDBJ databases">
        <title>Recombination and specialization in a pathogen metapopulation.</title>
        <authorList>
            <person name="Gardiner A."/>
            <person name="Kemen E."/>
            <person name="Schultz-Larsen T."/>
            <person name="MacLean D."/>
            <person name="Van Oosterhout C."/>
            <person name="Jones J.D.G."/>
        </authorList>
    </citation>
    <scope>NUCLEOTIDE SEQUENCE [LARGE SCALE GENOMIC DNA]</scope>
    <source>
        <strain evidence="1 2">Ac Nc2</strain>
    </source>
</reference>
<dbReference type="InParanoid" id="A0A024FVX8"/>
<dbReference type="Proteomes" id="UP000053237">
    <property type="component" value="Unassembled WGS sequence"/>
</dbReference>
<dbReference type="AlphaFoldDB" id="A0A024FVX8"/>
<protein>
    <submittedName>
        <fullName evidence="1">Uncharacterized protein</fullName>
    </submittedName>
</protein>
<name>A0A024FVX8_9STRA</name>
<organism evidence="1 2">
    <name type="scientific">Albugo candida</name>
    <dbReference type="NCBI Taxonomy" id="65357"/>
    <lineage>
        <taxon>Eukaryota</taxon>
        <taxon>Sar</taxon>
        <taxon>Stramenopiles</taxon>
        <taxon>Oomycota</taxon>
        <taxon>Peronosporomycetes</taxon>
        <taxon>Albuginales</taxon>
        <taxon>Albuginaceae</taxon>
        <taxon>Albugo</taxon>
    </lineage>
</organism>
<accession>A0A024FVX8</accession>
<sequence>MSSRFINSRSYVAFFFSGTIVSAFERVHWDRNVKPYLFIFHRSLNKRVGLALLDCYLETSRLKKAAQLNEHNHNHSNILRHTLTDVVYFGYMVVIMTSLLEADTISLCSSFIDHCLSSNFFSKSKTTVISVTKFHLRQSYRFVGICVESLHLLGRTS</sequence>
<gene>
    <name evidence="1" type="ORF">BN9_126920</name>
</gene>
<dbReference type="EMBL" id="CAIX01000903">
    <property type="protein sequence ID" value="CCI11285.1"/>
    <property type="molecule type" value="Genomic_DNA"/>
</dbReference>